<dbReference type="InterPro" id="IPR036986">
    <property type="entry name" value="S4_RNA-bd_sf"/>
</dbReference>
<dbReference type="PRINTS" id="PR01040">
    <property type="entry name" value="TRNASYNTHTYR"/>
</dbReference>
<evidence type="ECO:0000256" key="9">
    <source>
        <dbReference type="RuleBase" id="RU361234"/>
    </source>
</evidence>
<dbReference type="Pfam" id="PF16714">
    <property type="entry name" value="TyrRSs_C"/>
    <property type="match status" value="1"/>
</dbReference>
<dbReference type="FunFam" id="3.40.50.620:FF:000227">
    <property type="entry name" value="Tyrosine--tRNA ligase"/>
    <property type="match status" value="1"/>
</dbReference>
<comment type="caution">
    <text evidence="11">The sequence shown here is derived from an EMBL/GenBank/DDBJ whole genome shotgun (WGS) entry which is preliminary data.</text>
</comment>
<evidence type="ECO:0000256" key="4">
    <source>
        <dbReference type="ARBA" id="ARBA00022840"/>
    </source>
</evidence>
<dbReference type="GO" id="GO:0003723">
    <property type="term" value="F:RNA binding"/>
    <property type="evidence" value="ECO:0007669"/>
    <property type="project" value="UniProtKB-KW"/>
</dbReference>
<dbReference type="GO" id="GO:0006437">
    <property type="term" value="P:tyrosyl-tRNA aminoacylation"/>
    <property type="evidence" value="ECO:0007669"/>
    <property type="project" value="InterPro"/>
</dbReference>
<comment type="similarity">
    <text evidence="1 9">Belongs to the class-I aminoacyl-tRNA synthetase family.</text>
</comment>
<evidence type="ECO:0000256" key="3">
    <source>
        <dbReference type="ARBA" id="ARBA00022741"/>
    </source>
</evidence>
<accession>A0A9P4P5Y6</accession>
<dbReference type="EC" id="6.1.1.1" evidence="9"/>
<dbReference type="GO" id="GO:0004831">
    <property type="term" value="F:tyrosine-tRNA ligase activity"/>
    <property type="evidence" value="ECO:0007669"/>
    <property type="project" value="UniProtKB-EC"/>
</dbReference>
<gene>
    <name evidence="11" type="ORF">EJ08DRAFT_602053</name>
</gene>
<dbReference type="Gene3D" id="1.10.240.10">
    <property type="entry name" value="Tyrosyl-Transfer RNA Synthetase"/>
    <property type="match status" value="1"/>
</dbReference>
<dbReference type="GO" id="GO:0005524">
    <property type="term" value="F:ATP binding"/>
    <property type="evidence" value="ECO:0007669"/>
    <property type="project" value="UniProtKB-KW"/>
</dbReference>
<evidence type="ECO:0000256" key="2">
    <source>
        <dbReference type="ARBA" id="ARBA00022598"/>
    </source>
</evidence>
<dbReference type="NCBIfam" id="TIGR00234">
    <property type="entry name" value="tyrS"/>
    <property type="match status" value="1"/>
</dbReference>
<keyword evidence="5 9" id="KW-0648">Protein biosynthesis</keyword>
<dbReference type="AlphaFoldDB" id="A0A9P4P5Y6"/>
<dbReference type="PANTHER" id="PTHR11766:SF0">
    <property type="entry name" value="TYROSINE--TRNA LIGASE, MITOCHONDRIAL"/>
    <property type="match status" value="1"/>
</dbReference>
<dbReference type="OrthoDB" id="337870at2759"/>
<dbReference type="EMBL" id="MU007009">
    <property type="protein sequence ID" value="KAF2437111.1"/>
    <property type="molecule type" value="Genomic_DNA"/>
</dbReference>
<dbReference type="InterPro" id="IPR014729">
    <property type="entry name" value="Rossmann-like_a/b/a_fold"/>
</dbReference>
<evidence type="ECO:0000256" key="5">
    <source>
        <dbReference type="ARBA" id="ARBA00022917"/>
    </source>
</evidence>
<dbReference type="PANTHER" id="PTHR11766">
    <property type="entry name" value="TYROSYL-TRNA SYNTHETASE"/>
    <property type="match status" value="1"/>
</dbReference>
<proteinExistence type="inferred from homology"/>
<feature type="domain" description="Tyrosyl-tRNA synthetase C-terminal" evidence="10">
    <location>
        <begin position="446"/>
        <end position="533"/>
    </location>
</feature>
<dbReference type="CDD" id="cd00165">
    <property type="entry name" value="S4"/>
    <property type="match status" value="1"/>
</dbReference>
<keyword evidence="2 9" id="KW-0436">Ligase</keyword>
<dbReference type="GO" id="GO:0005829">
    <property type="term" value="C:cytosol"/>
    <property type="evidence" value="ECO:0007669"/>
    <property type="project" value="TreeGrafter"/>
</dbReference>
<keyword evidence="3 9" id="KW-0547">Nucleotide-binding</keyword>
<evidence type="ECO:0000256" key="6">
    <source>
        <dbReference type="ARBA" id="ARBA00023146"/>
    </source>
</evidence>
<keyword evidence="12" id="KW-1185">Reference proteome</keyword>
<evidence type="ECO:0000313" key="11">
    <source>
        <dbReference type="EMBL" id="KAF2437111.1"/>
    </source>
</evidence>
<dbReference type="FunFam" id="1.10.240.10:FF:000001">
    <property type="entry name" value="Tyrosine--tRNA ligase"/>
    <property type="match status" value="1"/>
</dbReference>
<dbReference type="Gene3D" id="3.40.50.620">
    <property type="entry name" value="HUPs"/>
    <property type="match status" value="1"/>
</dbReference>
<dbReference type="InterPro" id="IPR024088">
    <property type="entry name" value="Tyr-tRNA-ligase_bac-type"/>
</dbReference>
<evidence type="ECO:0000259" key="10">
    <source>
        <dbReference type="Pfam" id="PF16714"/>
    </source>
</evidence>
<dbReference type="Pfam" id="PF00579">
    <property type="entry name" value="tRNA-synt_1b"/>
    <property type="match status" value="1"/>
</dbReference>
<comment type="catalytic activity">
    <reaction evidence="7 9">
        <text>tRNA(Tyr) + L-tyrosine + ATP = L-tyrosyl-tRNA(Tyr) + AMP + diphosphate + H(+)</text>
        <dbReference type="Rhea" id="RHEA:10220"/>
        <dbReference type="Rhea" id="RHEA-COMP:9706"/>
        <dbReference type="Rhea" id="RHEA-COMP:9707"/>
        <dbReference type="ChEBI" id="CHEBI:15378"/>
        <dbReference type="ChEBI" id="CHEBI:30616"/>
        <dbReference type="ChEBI" id="CHEBI:33019"/>
        <dbReference type="ChEBI" id="CHEBI:58315"/>
        <dbReference type="ChEBI" id="CHEBI:78442"/>
        <dbReference type="ChEBI" id="CHEBI:78536"/>
        <dbReference type="ChEBI" id="CHEBI:456215"/>
        <dbReference type="EC" id="6.1.1.1"/>
    </reaction>
</comment>
<dbReference type="GO" id="GO:0005739">
    <property type="term" value="C:mitochondrion"/>
    <property type="evidence" value="ECO:0007669"/>
    <property type="project" value="TreeGrafter"/>
</dbReference>
<dbReference type="Gene3D" id="3.10.290.10">
    <property type="entry name" value="RNA-binding S4 domain"/>
    <property type="match status" value="1"/>
</dbReference>
<dbReference type="SUPFAM" id="SSF55174">
    <property type="entry name" value="Alpha-L RNA-binding motif"/>
    <property type="match status" value="1"/>
</dbReference>
<dbReference type="PROSITE" id="PS50889">
    <property type="entry name" value="S4"/>
    <property type="match status" value="1"/>
</dbReference>
<evidence type="ECO:0000256" key="7">
    <source>
        <dbReference type="ARBA" id="ARBA00048248"/>
    </source>
</evidence>
<keyword evidence="4 9" id="KW-0067">ATP-binding</keyword>
<keyword evidence="8" id="KW-0694">RNA-binding</keyword>
<dbReference type="Proteomes" id="UP000800235">
    <property type="component" value="Unassembled WGS sequence"/>
</dbReference>
<keyword evidence="6 9" id="KW-0030">Aminoacyl-tRNA synthetase</keyword>
<dbReference type="InterPro" id="IPR032005">
    <property type="entry name" value="TyrRSs_C"/>
</dbReference>
<reference evidence="11" key="1">
    <citation type="journal article" date="2020" name="Stud. Mycol.">
        <title>101 Dothideomycetes genomes: a test case for predicting lifestyles and emergence of pathogens.</title>
        <authorList>
            <person name="Haridas S."/>
            <person name="Albert R."/>
            <person name="Binder M."/>
            <person name="Bloem J."/>
            <person name="Labutti K."/>
            <person name="Salamov A."/>
            <person name="Andreopoulos B."/>
            <person name="Baker S."/>
            <person name="Barry K."/>
            <person name="Bills G."/>
            <person name="Bluhm B."/>
            <person name="Cannon C."/>
            <person name="Castanera R."/>
            <person name="Culley D."/>
            <person name="Daum C."/>
            <person name="Ezra D."/>
            <person name="Gonzalez J."/>
            <person name="Henrissat B."/>
            <person name="Kuo A."/>
            <person name="Liang C."/>
            <person name="Lipzen A."/>
            <person name="Lutzoni F."/>
            <person name="Magnuson J."/>
            <person name="Mondo S."/>
            <person name="Nolan M."/>
            <person name="Ohm R."/>
            <person name="Pangilinan J."/>
            <person name="Park H.-J."/>
            <person name="Ramirez L."/>
            <person name="Alfaro M."/>
            <person name="Sun H."/>
            <person name="Tritt A."/>
            <person name="Yoshinaga Y."/>
            <person name="Zwiers L.-H."/>
            <person name="Turgeon B."/>
            <person name="Goodwin S."/>
            <person name="Spatafora J."/>
            <person name="Crous P."/>
            <person name="Grigoriev I."/>
        </authorList>
    </citation>
    <scope>NUCLEOTIDE SEQUENCE</scope>
    <source>
        <strain evidence="11">CBS 130266</strain>
    </source>
</reference>
<organism evidence="11 12">
    <name type="scientific">Tothia fuscella</name>
    <dbReference type="NCBI Taxonomy" id="1048955"/>
    <lineage>
        <taxon>Eukaryota</taxon>
        <taxon>Fungi</taxon>
        <taxon>Dikarya</taxon>
        <taxon>Ascomycota</taxon>
        <taxon>Pezizomycotina</taxon>
        <taxon>Dothideomycetes</taxon>
        <taxon>Pleosporomycetidae</taxon>
        <taxon>Venturiales</taxon>
        <taxon>Cylindrosympodiaceae</taxon>
        <taxon>Tothia</taxon>
    </lineage>
</organism>
<sequence length="534" mass="59052">MASNTLRIYSGLYSPFVCRRCRVQITRSKAAKQWLRKLSGSQNLPDGEEHRAKDEAKKIPNVLQVLEERGFINQIAGNRDELERTLARKRVGAYLGIDPTASSMHVGHLVPFMALFWLQIYGYPVKYLVGGATGSVGDPTGRTSSRPHLPSDTRNTNVKAIKEQLRRMIGNLGSVTTKHFESQQYLPVQDHGILNNDAWLRKTSIMDILGTIGTGLRLGAMLGRDTVKNKMEKVEGMSFSEFCYPVLQAYDWWHMYASMGVQLQIGGADQYGNILSGIDGIKNALKVTGQSTEEEDEQEGLLSDPMGFTVPLLLAPSGEKFGKSAGNAVWLDVKQTPSFDLYGFFVSQPDSEVERLLKLFTFVELPEIERVMAEHTRSPEKRLAQHLLASEFVSLVHGPDIAEKTAQNHKSMFSAGLISPDDLHRQLSDETWEGPCLACSDFFGLSLSTVMVSAGIAKSKSEARRLISAKGVYILGEAQDANGAPVRGMVPLDSEVETLSSRDLISLKDCDFDVFCIRKGKAKVVNVKVMKDKS</sequence>
<protein>
    <recommendedName>
        <fullName evidence="9">Tyrosine--tRNA ligase</fullName>
        <ecNumber evidence="9">6.1.1.1</ecNumber>
    </recommendedName>
    <alternativeName>
        <fullName evidence="9">Tyrosyl-tRNA synthetase</fullName>
    </alternativeName>
</protein>
<evidence type="ECO:0000256" key="1">
    <source>
        <dbReference type="ARBA" id="ARBA00005594"/>
    </source>
</evidence>
<name>A0A9P4P5Y6_9PEZI</name>
<evidence type="ECO:0000313" key="12">
    <source>
        <dbReference type="Proteomes" id="UP000800235"/>
    </source>
</evidence>
<dbReference type="SUPFAM" id="SSF52374">
    <property type="entry name" value="Nucleotidylyl transferase"/>
    <property type="match status" value="1"/>
</dbReference>
<dbReference type="InterPro" id="IPR002305">
    <property type="entry name" value="aa-tRNA-synth_Ic"/>
</dbReference>
<dbReference type="InterPro" id="IPR002307">
    <property type="entry name" value="Tyr-tRNA-ligase"/>
</dbReference>
<evidence type="ECO:0000256" key="8">
    <source>
        <dbReference type="PROSITE-ProRule" id="PRU00182"/>
    </source>
</evidence>
<dbReference type="CDD" id="cd00805">
    <property type="entry name" value="TyrRS_core"/>
    <property type="match status" value="1"/>
</dbReference>